<evidence type="ECO:0000256" key="2">
    <source>
        <dbReference type="ARBA" id="ARBA00012438"/>
    </source>
</evidence>
<evidence type="ECO:0000259" key="5">
    <source>
        <dbReference type="PROSITE" id="PS50109"/>
    </source>
</evidence>
<accession>A0A177NM51</accession>
<dbReference type="InterPro" id="IPR001789">
    <property type="entry name" value="Sig_transdc_resp-reg_receiver"/>
</dbReference>
<dbReference type="SMART" id="SM00448">
    <property type="entry name" value="REC"/>
    <property type="match status" value="1"/>
</dbReference>
<feature type="domain" description="Response regulatory" evidence="6">
    <location>
        <begin position="13"/>
        <end position="129"/>
    </location>
</feature>
<feature type="domain" description="Histidine kinase" evidence="5">
    <location>
        <begin position="178"/>
        <end position="422"/>
    </location>
</feature>
<dbReference type="PANTHER" id="PTHR43065">
    <property type="entry name" value="SENSOR HISTIDINE KINASE"/>
    <property type="match status" value="1"/>
</dbReference>
<dbReference type="Proteomes" id="UP000077857">
    <property type="component" value="Unassembled WGS sequence"/>
</dbReference>
<dbReference type="Gene3D" id="3.30.565.10">
    <property type="entry name" value="Histidine kinase-like ATPase, C-terminal domain"/>
    <property type="match status" value="1"/>
</dbReference>
<dbReference type="SUPFAM" id="SSF52172">
    <property type="entry name" value="CheY-like"/>
    <property type="match status" value="1"/>
</dbReference>
<reference evidence="7 8" key="1">
    <citation type="submission" date="2016-03" db="EMBL/GenBank/DDBJ databases">
        <authorList>
            <person name="Ploux O."/>
        </authorList>
    </citation>
    <scope>NUCLEOTIDE SEQUENCE [LARGE SCALE GENOMIC DNA]</scope>
    <source>
        <strain evidence="7 8">R-45378</strain>
    </source>
</reference>
<evidence type="ECO:0000313" key="8">
    <source>
        <dbReference type="Proteomes" id="UP000077857"/>
    </source>
</evidence>
<dbReference type="GO" id="GO:0000155">
    <property type="term" value="F:phosphorelay sensor kinase activity"/>
    <property type="evidence" value="ECO:0007669"/>
    <property type="project" value="InterPro"/>
</dbReference>
<dbReference type="Pfam" id="PF02518">
    <property type="entry name" value="HATPase_c"/>
    <property type="match status" value="1"/>
</dbReference>
<dbReference type="PROSITE" id="PS50109">
    <property type="entry name" value="HIS_KIN"/>
    <property type="match status" value="1"/>
</dbReference>
<name>A0A177NM51_9GAMM</name>
<keyword evidence="7" id="KW-0808">Transferase</keyword>
<evidence type="ECO:0000259" key="6">
    <source>
        <dbReference type="PROSITE" id="PS50110"/>
    </source>
</evidence>
<feature type="modified residue" description="4-aspartylphosphate" evidence="4">
    <location>
        <position position="62"/>
    </location>
</feature>
<comment type="catalytic activity">
    <reaction evidence="1">
        <text>ATP + protein L-histidine = ADP + protein N-phospho-L-histidine.</text>
        <dbReference type="EC" id="2.7.13.3"/>
    </reaction>
</comment>
<dbReference type="RefSeq" id="WP_064039792.1">
    <property type="nucleotide sequence ID" value="NZ_LUUJ01000054.1"/>
</dbReference>
<dbReference type="PANTHER" id="PTHR43065:SF50">
    <property type="entry name" value="HISTIDINE KINASE"/>
    <property type="match status" value="1"/>
</dbReference>
<keyword evidence="3 4" id="KW-0597">Phosphoprotein</keyword>
<dbReference type="InterPro" id="IPR003594">
    <property type="entry name" value="HATPase_dom"/>
</dbReference>
<dbReference type="SUPFAM" id="SSF55874">
    <property type="entry name" value="ATPase domain of HSP90 chaperone/DNA topoisomerase II/histidine kinase"/>
    <property type="match status" value="1"/>
</dbReference>
<dbReference type="SUPFAM" id="SSF47384">
    <property type="entry name" value="Homodimeric domain of signal transducing histidine kinase"/>
    <property type="match status" value="1"/>
</dbReference>
<dbReference type="PRINTS" id="PR00344">
    <property type="entry name" value="BCTRLSENSOR"/>
</dbReference>
<dbReference type="PROSITE" id="PS50110">
    <property type="entry name" value="RESPONSE_REGULATORY"/>
    <property type="match status" value="1"/>
</dbReference>
<dbReference type="Gene3D" id="3.40.50.2300">
    <property type="match status" value="1"/>
</dbReference>
<evidence type="ECO:0000313" key="7">
    <source>
        <dbReference type="EMBL" id="OAI18912.1"/>
    </source>
</evidence>
<gene>
    <name evidence="7" type="ORF">A1507_08390</name>
</gene>
<dbReference type="SMART" id="SM00387">
    <property type="entry name" value="HATPase_c"/>
    <property type="match status" value="1"/>
</dbReference>
<dbReference type="InterPro" id="IPR004358">
    <property type="entry name" value="Sig_transdc_His_kin-like_C"/>
</dbReference>
<evidence type="ECO:0000256" key="4">
    <source>
        <dbReference type="PROSITE-ProRule" id="PRU00169"/>
    </source>
</evidence>
<sequence length="429" mass="47266">MDSATPDQNQRATILLVDDEPINLSVFGEFLTRYYQVLVATGGQSALKLANSKAKPDLILLDVMMPGMDGYQVLAELKAQADTRDIPVIFITALTSDLEEERGLALGAVDYIYKPCHLSILLARIGTQLELKQARDWLRNQNAVLEAEVERRQKEHQLVQMQLLQSEKLAAIGQLAAGIAHEINNPVGFVNSNLNTLSGYLADLFCVMDAYAAALAANQIAEPARSELQALLAKKQLAYLREDIPDLLAESREGLARVRGIVQDLKDFAHSDSDTWELSDLHKGLDSTLNIICNELKYHCKIVKEYAEIPQIYCLPSQLNQVFMNLLVNAGQAIETQGVVTVRTGCQENEVWVEIGDNGRGIAPEHISRLFEPFFTTKPVGKGTGLGLSISRNIVAKHGGRIEVDSEPGRGSRFRVCLPIARPQPACPE</sequence>
<dbReference type="InterPro" id="IPR011006">
    <property type="entry name" value="CheY-like_superfamily"/>
</dbReference>
<dbReference type="InterPro" id="IPR003661">
    <property type="entry name" value="HisK_dim/P_dom"/>
</dbReference>
<keyword evidence="7" id="KW-0418">Kinase</keyword>
<comment type="caution">
    <text evidence="7">The sequence shown here is derived from an EMBL/GenBank/DDBJ whole genome shotgun (WGS) entry which is preliminary data.</text>
</comment>
<dbReference type="InterPro" id="IPR036890">
    <property type="entry name" value="HATPase_C_sf"/>
</dbReference>
<dbReference type="EMBL" id="LUUJ01000054">
    <property type="protein sequence ID" value="OAI18912.1"/>
    <property type="molecule type" value="Genomic_DNA"/>
</dbReference>
<organism evidence="7 8">
    <name type="scientific">Methylomonas koyamae</name>
    <dbReference type="NCBI Taxonomy" id="702114"/>
    <lineage>
        <taxon>Bacteria</taxon>
        <taxon>Pseudomonadati</taxon>
        <taxon>Pseudomonadota</taxon>
        <taxon>Gammaproteobacteria</taxon>
        <taxon>Methylococcales</taxon>
        <taxon>Methylococcaceae</taxon>
        <taxon>Methylomonas</taxon>
    </lineage>
</organism>
<dbReference type="Gene3D" id="1.10.287.130">
    <property type="match status" value="1"/>
</dbReference>
<dbReference type="Pfam" id="PF00072">
    <property type="entry name" value="Response_reg"/>
    <property type="match status" value="1"/>
</dbReference>
<evidence type="ECO:0000256" key="3">
    <source>
        <dbReference type="ARBA" id="ARBA00022553"/>
    </source>
</evidence>
<dbReference type="AlphaFoldDB" id="A0A177NM51"/>
<proteinExistence type="predicted"/>
<protein>
    <recommendedName>
        <fullName evidence="2">histidine kinase</fullName>
        <ecNumber evidence="2">2.7.13.3</ecNumber>
    </recommendedName>
</protein>
<dbReference type="OrthoDB" id="1931120at2"/>
<dbReference type="EC" id="2.7.13.3" evidence="2"/>
<evidence type="ECO:0000256" key="1">
    <source>
        <dbReference type="ARBA" id="ARBA00000085"/>
    </source>
</evidence>
<dbReference type="InterPro" id="IPR005467">
    <property type="entry name" value="His_kinase_dom"/>
</dbReference>
<dbReference type="InterPro" id="IPR036097">
    <property type="entry name" value="HisK_dim/P_sf"/>
</dbReference>
<dbReference type="CDD" id="cd00082">
    <property type="entry name" value="HisKA"/>
    <property type="match status" value="1"/>
</dbReference>